<evidence type="ECO:0000259" key="2">
    <source>
        <dbReference type="Pfam" id="PF02470"/>
    </source>
</evidence>
<dbReference type="PANTHER" id="PTHR33371">
    <property type="entry name" value="INTERMEMBRANE PHOSPHOLIPID TRANSPORT SYSTEM BINDING PROTEIN MLAD-RELATED"/>
    <property type="match status" value="1"/>
</dbReference>
<dbReference type="Pfam" id="PF02470">
    <property type="entry name" value="MlaD"/>
    <property type="match status" value="1"/>
</dbReference>
<gene>
    <name evidence="4" type="ORF">EPD65_01975</name>
</gene>
<feature type="domain" description="Mce/MlaD" evidence="2">
    <location>
        <begin position="40"/>
        <end position="112"/>
    </location>
</feature>
<sequence>MKPIYQYDKYRTGLVAVGALAMLVALVIGASRLNIGARGYSAELANTGGLRNSEPVQVAGVDVGKVTSVKLDGDKVKITFTVDKDIKLGDQTRLEIKISTLLGTHFLSVVPGGAGDIGDTPIPVSQTRVPFNLQDVIEKGTPTVNAFDVNKIEKSLNSMAQVLSVAGDDVKPALQQVSALSSLIAKRSDDLGDLLKATSQVSQQLTESSDDIIALMKASDLILDTLNTRRAAIHKLLADLSTLGTQLNGIIQDNRADLGPILHNLNLVIGTLKSNDKAIGRAVDNLAIAGRYVSNATGGGPWVNLYSKGGLLPDAASCGRGILC</sequence>
<dbReference type="GO" id="GO:0005576">
    <property type="term" value="C:extracellular region"/>
    <property type="evidence" value="ECO:0007669"/>
    <property type="project" value="TreeGrafter"/>
</dbReference>
<evidence type="ECO:0000256" key="1">
    <source>
        <dbReference type="SAM" id="Phobius"/>
    </source>
</evidence>
<reference evidence="4 5" key="1">
    <citation type="submission" date="2019-03" db="EMBL/GenBank/DDBJ databases">
        <authorList>
            <person name="Kim M.K.M."/>
        </authorList>
    </citation>
    <scope>NUCLEOTIDE SEQUENCE [LARGE SCALE GENOMIC DNA]</scope>
    <source>
        <strain evidence="4 5">18JY15-6</strain>
    </source>
</reference>
<dbReference type="InterPro" id="IPR005693">
    <property type="entry name" value="Mce"/>
</dbReference>
<proteinExistence type="predicted"/>
<feature type="domain" description="Mammalian cell entry C-terminal" evidence="3">
    <location>
        <begin position="121"/>
        <end position="300"/>
    </location>
</feature>
<dbReference type="InterPro" id="IPR024516">
    <property type="entry name" value="Mce_C"/>
</dbReference>
<protein>
    <submittedName>
        <fullName evidence="4">MCE family protein</fullName>
    </submittedName>
</protein>
<dbReference type="RefSeq" id="WP_131581446.1">
    <property type="nucleotide sequence ID" value="NZ_SJZJ01000002.1"/>
</dbReference>
<keyword evidence="5" id="KW-1185">Reference proteome</keyword>
<evidence type="ECO:0000259" key="3">
    <source>
        <dbReference type="Pfam" id="PF11887"/>
    </source>
</evidence>
<dbReference type="OrthoDB" id="5241191at2"/>
<dbReference type="Pfam" id="PF11887">
    <property type="entry name" value="Mce4_CUP1"/>
    <property type="match status" value="1"/>
</dbReference>
<organism evidence="4 5">
    <name type="scientific">Nocardioides jejuensis</name>
    <dbReference type="NCBI Taxonomy" id="2502782"/>
    <lineage>
        <taxon>Bacteria</taxon>
        <taxon>Bacillati</taxon>
        <taxon>Actinomycetota</taxon>
        <taxon>Actinomycetes</taxon>
        <taxon>Propionibacteriales</taxon>
        <taxon>Nocardioidaceae</taxon>
        <taxon>Nocardioides</taxon>
    </lineage>
</organism>
<dbReference type="AlphaFoldDB" id="A0A4R1CI00"/>
<keyword evidence="1" id="KW-0812">Transmembrane</keyword>
<feature type="transmembrane region" description="Helical" evidence="1">
    <location>
        <begin position="12"/>
        <end position="31"/>
    </location>
</feature>
<evidence type="ECO:0000313" key="5">
    <source>
        <dbReference type="Proteomes" id="UP000295453"/>
    </source>
</evidence>
<accession>A0A4R1CI00</accession>
<dbReference type="PANTHER" id="PTHR33371:SF18">
    <property type="entry name" value="MCE-FAMILY PROTEIN MCE3C"/>
    <property type="match status" value="1"/>
</dbReference>
<dbReference type="InterPro" id="IPR003399">
    <property type="entry name" value="Mce/MlaD"/>
</dbReference>
<dbReference type="NCBIfam" id="TIGR00996">
    <property type="entry name" value="Mtu_fam_mce"/>
    <property type="match status" value="1"/>
</dbReference>
<keyword evidence="1" id="KW-1133">Transmembrane helix</keyword>
<dbReference type="EMBL" id="SJZJ01000002">
    <property type="protein sequence ID" value="TCJ30829.1"/>
    <property type="molecule type" value="Genomic_DNA"/>
</dbReference>
<dbReference type="Proteomes" id="UP000295453">
    <property type="component" value="Unassembled WGS sequence"/>
</dbReference>
<evidence type="ECO:0000313" key="4">
    <source>
        <dbReference type="EMBL" id="TCJ30829.1"/>
    </source>
</evidence>
<name>A0A4R1CI00_9ACTN</name>
<keyword evidence="1" id="KW-0472">Membrane</keyword>
<dbReference type="InterPro" id="IPR052336">
    <property type="entry name" value="MlaD_Phospholipid_Transporter"/>
</dbReference>
<comment type="caution">
    <text evidence="4">The sequence shown here is derived from an EMBL/GenBank/DDBJ whole genome shotgun (WGS) entry which is preliminary data.</text>
</comment>